<dbReference type="AlphaFoldDB" id="A0A5D0IJN9"/>
<evidence type="ECO:0000313" key="2">
    <source>
        <dbReference type="Proteomes" id="UP000323930"/>
    </source>
</evidence>
<dbReference type="InterPro" id="IPR011030">
    <property type="entry name" value="Lipovitellin_superhlx_dom"/>
</dbReference>
<protein>
    <submittedName>
        <fullName evidence="1">HEAT repeat domain-containing protein</fullName>
    </submittedName>
</protein>
<accession>A0A5D0IJN9</accession>
<comment type="caution">
    <text evidence="1">The sequence shown here is derived from an EMBL/GenBank/DDBJ whole genome shotgun (WGS) entry which is preliminary data.</text>
</comment>
<proteinExistence type="predicted"/>
<dbReference type="OrthoDB" id="1393202at2"/>
<dbReference type="EMBL" id="VSDQ01000409">
    <property type="protein sequence ID" value="TYA84093.1"/>
    <property type="molecule type" value="Genomic_DNA"/>
</dbReference>
<name>A0A5D0IJN9_9FLAO</name>
<dbReference type="Gene3D" id="1.25.10.10">
    <property type="entry name" value="Leucine-rich Repeat Variant"/>
    <property type="match status" value="1"/>
</dbReference>
<gene>
    <name evidence="1" type="ORF">FUA24_05420</name>
</gene>
<sequence>MKKLIIILVTFLISIASFGQNIDDFKRDFINATETEFGESDLNKMFRTYSNLLTPHSDITQLTASIKNEQIVQYPLSEFKNTDDYKNSITTLLNSDNPNHRLLSYLVIAGAGDKSFEKVLLEKLKTEKTKGNLIWCGMALMYLQTNHTTPLFDFLIENENFGDSHMIPMYFQLNKDSLQNTAYSRINNTNLKAKVLSAQLLSKTGKNEKTEQLLLDAVKNWDYNKKGYAIYSVKELQMGNLKETFIPLLDSTKTRAIAIEALANSPTKEDVDYLKELANSEETVNKDILNGFLKSKNPESVKYWLNLISSREIPEKYYFNTLRKPLLFSDDLLSDIQTALKTTKHLTIQKELIRVLENREDSISEEIFLNYMDNEDSSVRYWTVDALRNTKSKTVIAKLVELLKKPGKRVSPITEILVNNNVDSLQTVYVDIYNTYKSSEWKRTAIEYLSNFPREEHKGIFKDVIYNEDSGFSMNRNASIGLASLNDKSSIDRIIEISEKEREGSDGNCYYYLIALSKLKGIKAKKYILTFKNSDSKHISEFVNKTINNWNK</sequence>
<dbReference type="RefSeq" id="WP_148540347.1">
    <property type="nucleotide sequence ID" value="NZ_VSDQ01000409.1"/>
</dbReference>
<reference evidence="1 2" key="1">
    <citation type="submission" date="2019-08" db="EMBL/GenBank/DDBJ databases">
        <title>Seonamhaeicola sediminis sp. nov., isolated from marine sediment.</title>
        <authorList>
            <person name="Cao W.R."/>
        </authorList>
    </citation>
    <scope>NUCLEOTIDE SEQUENCE [LARGE SCALE GENOMIC DNA]</scope>
    <source>
        <strain evidence="1 2">B011</strain>
    </source>
</reference>
<organism evidence="1 2">
    <name type="scientific">Seonamhaeicola marinus</name>
    <dbReference type="NCBI Taxonomy" id="1912246"/>
    <lineage>
        <taxon>Bacteria</taxon>
        <taxon>Pseudomonadati</taxon>
        <taxon>Bacteroidota</taxon>
        <taxon>Flavobacteriia</taxon>
        <taxon>Flavobacteriales</taxon>
        <taxon>Flavobacteriaceae</taxon>
    </lineage>
</organism>
<dbReference type="InterPro" id="IPR011989">
    <property type="entry name" value="ARM-like"/>
</dbReference>
<dbReference type="Proteomes" id="UP000323930">
    <property type="component" value="Unassembled WGS sequence"/>
</dbReference>
<keyword evidence="2" id="KW-1185">Reference proteome</keyword>
<evidence type="ECO:0000313" key="1">
    <source>
        <dbReference type="EMBL" id="TYA84093.1"/>
    </source>
</evidence>
<dbReference type="SUPFAM" id="SSF48431">
    <property type="entry name" value="Lipovitellin-phosvitin complex, superhelical domain"/>
    <property type="match status" value="1"/>
</dbReference>